<accession>A0A427B1V4</accession>
<evidence type="ECO:0000313" key="2">
    <source>
        <dbReference type="Proteomes" id="UP000287651"/>
    </source>
</evidence>
<comment type="caution">
    <text evidence="1">The sequence shown here is derived from an EMBL/GenBank/DDBJ whole genome shotgun (WGS) entry which is preliminary data.</text>
</comment>
<evidence type="ECO:0000313" key="1">
    <source>
        <dbReference type="EMBL" id="RRT82296.1"/>
    </source>
</evidence>
<gene>
    <name evidence="1" type="ORF">B296_00009118</name>
</gene>
<sequence>MKRRAKQRRRGGGIACSRTLAEVATAATPVVLPNGRLRLASIVKEPTDLPASLFYISSRLSSLATTNRPRMLMISLRATQARYARLSGSKWGYLDRPDPTH</sequence>
<dbReference type="EMBL" id="AMZH03000722">
    <property type="protein sequence ID" value="RRT82296.1"/>
    <property type="molecule type" value="Genomic_DNA"/>
</dbReference>
<reference evidence="1 2" key="1">
    <citation type="journal article" date="2014" name="Agronomy (Basel)">
        <title>A Draft Genome Sequence for Ensete ventricosum, the Drought-Tolerant Tree Against Hunger.</title>
        <authorList>
            <person name="Harrison J."/>
            <person name="Moore K.A."/>
            <person name="Paszkiewicz K."/>
            <person name="Jones T."/>
            <person name="Grant M."/>
            <person name="Ambacheew D."/>
            <person name="Muzemil S."/>
            <person name="Studholme D.J."/>
        </authorList>
    </citation>
    <scope>NUCLEOTIDE SEQUENCE [LARGE SCALE GENOMIC DNA]</scope>
</reference>
<name>A0A427B1V4_ENSVE</name>
<dbReference type="AlphaFoldDB" id="A0A427B1V4"/>
<organism evidence="1 2">
    <name type="scientific">Ensete ventricosum</name>
    <name type="common">Abyssinian banana</name>
    <name type="synonym">Musa ensete</name>
    <dbReference type="NCBI Taxonomy" id="4639"/>
    <lineage>
        <taxon>Eukaryota</taxon>
        <taxon>Viridiplantae</taxon>
        <taxon>Streptophyta</taxon>
        <taxon>Embryophyta</taxon>
        <taxon>Tracheophyta</taxon>
        <taxon>Spermatophyta</taxon>
        <taxon>Magnoliopsida</taxon>
        <taxon>Liliopsida</taxon>
        <taxon>Zingiberales</taxon>
        <taxon>Musaceae</taxon>
        <taxon>Ensete</taxon>
    </lineage>
</organism>
<protein>
    <submittedName>
        <fullName evidence="1">Uncharacterized protein</fullName>
    </submittedName>
</protein>
<proteinExistence type="predicted"/>
<dbReference type="Proteomes" id="UP000287651">
    <property type="component" value="Unassembled WGS sequence"/>
</dbReference>